<proteinExistence type="predicted"/>
<reference evidence="1 2" key="1">
    <citation type="submission" date="2024-02" db="EMBL/GenBank/DDBJ databases">
        <title>de novo genome assembly of Solanum bulbocastanum strain 11H21.</title>
        <authorList>
            <person name="Hosaka A.J."/>
        </authorList>
    </citation>
    <scope>NUCLEOTIDE SEQUENCE [LARGE SCALE GENOMIC DNA]</scope>
    <source>
        <tissue evidence="1">Young leaves</tissue>
    </source>
</reference>
<keyword evidence="2" id="KW-1185">Reference proteome</keyword>
<organism evidence="1 2">
    <name type="scientific">Solanum bulbocastanum</name>
    <name type="common">Wild potato</name>
    <dbReference type="NCBI Taxonomy" id="147425"/>
    <lineage>
        <taxon>Eukaryota</taxon>
        <taxon>Viridiplantae</taxon>
        <taxon>Streptophyta</taxon>
        <taxon>Embryophyta</taxon>
        <taxon>Tracheophyta</taxon>
        <taxon>Spermatophyta</taxon>
        <taxon>Magnoliopsida</taxon>
        <taxon>eudicotyledons</taxon>
        <taxon>Gunneridae</taxon>
        <taxon>Pentapetalae</taxon>
        <taxon>asterids</taxon>
        <taxon>lamiids</taxon>
        <taxon>Solanales</taxon>
        <taxon>Solanaceae</taxon>
        <taxon>Solanoideae</taxon>
        <taxon>Solaneae</taxon>
        <taxon>Solanum</taxon>
    </lineage>
</organism>
<dbReference type="AlphaFoldDB" id="A0AAN8TKX4"/>
<comment type="caution">
    <text evidence="1">The sequence shown here is derived from an EMBL/GenBank/DDBJ whole genome shotgun (WGS) entry which is preliminary data.</text>
</comment>
<name>A0AAN8TKX4_SOLBU</name>
<sequence length="49" mass="5830">MSCNLFLCIVDAIKYHDTYFEQRIDALLDLNYLLCKKLTLCLECWHTVC</sequence>
<dbReference type="Proteomes" id="UP001371456">
    <property type="component" value="Unassembled WGS sequence"/>
</dbReference>
<protein>
    <submittedName>
        <fullName evidence="1">Uncharacterized protein</fullName>
    </submittedName>
</protein>
<evidence type="ECO:0000313" key="2">
    <source>
        <dbReference type="Proteomes" id="UP001371456"/>
    </source>
</evidence>
<gene>
    <name evidence="1" type="ORF">RDI58_012784</name>
</gene>
<evidence type="ECO:0000313" key="1">
    <source>
        <dbReference type="EMBL" id="KAK6788985.1"/>
    </source>
</evidence>
<dbReference type="EMBL" id="JBANQN010000005">
    <property type="protein sequence ID" value="KAK6788985.1"/>
    <property type="molecule type" value="Genomic_DNA"/>
</dbReference>
<accession>A0AAN8TKX4</accession>